<accession>A0A0A9H9F0</accession>
<sequence>MIESDIIFTTINLLRRSSS</sequence>
<name>A0A0A9H9F0_ARUDO</name>
<dbReference type="EMBL" id="GBRH01164076">
    <property type="protein sequence ID" value="JAE33820.1"/>
    <property type="molecule type" value="Transcribed_RNA"/>
</dbReference>
<dbReference type="AlphaFoldDB" id="A0A0A9H9F0"/>
<reference evidence="1" key="2">
    <citation type="journal article" date="2015" name="Data Brief">
        <title>Shoot transcriptome of the giant reed, Arundo donax.</title>
        <authorList>
            <person name="Barrero R.A."/>
            <person name="Guerrero F.D."/>
            <person name="Moolhuijzen P."/>
            <person name="Goolsby J.A."/>
            <person name="Tidwell J."/>
            <person name="Bellgard S.E."/>
            <person name="Bellgard M.I."/>
        </authorList>
    </citation>
    <scope>NUCLEOTIDE SEQUENCE</scope>
    <source>
        <tissue evidence="1">Shoot tissue taken approximately 20 cm above the soil surface</tissue>
    </source>
</reference>
<evidence type="ECO:0000313" key="1">
    <source>
        <dbReference type="EMBL" id="JAE33820.1"/>
    </source>
</evidence>
<protein>
    <submittedName>
        <fullName evidence="1">Uncharacterized protein</fullName>
    </submittedName>
</protein>
<reference evidence="1" key="1">
    <citation type="submission" date="2014-09" db="EMBL/GenBank/DDBJ databases">
        <authorList>
            <person name="Magalhaes I.L.F."/>
            <person name="Oliveira U."/>
            <person name="Santos F.R."/>
            <person name="Vidigal T.H.D.A."/>
            <person name="Brescovit A.D."/>
            <person name="Santos A.J."/>
        </authorList>
    </citation>
    <scope>NUCLEOTIDE SEQUENCE</scope>
    <source>
        <tissue evidence="1">Shoot tissue taken approximately 20 cm above the soil surface</tissue>
    </source>
</reference>
<proteinExistence type="predicted"/>
<organism evidence="1">
    <name type="scientific">Arundo donax</name>
    <name type="common">Giant reed</name>
    <name type="synonym">Donax arundinaceus</name>
    <dbReference type="NCBI Taxonomy" id="35708"/>
    <lineage>
        <taxon>Eukaryota</taxon>
        <taxon>Viridiplantae</taxon>
        <taxon>Streptophyta</taxon>
        <taxon>Embryophyta</taxon>
        <taxon>Tracheophyta</taxon>
        <taxon>Spermatophyta</taxon>
        <taxon>Magnoliopsida</taxon>
        <taxon>Liliopsida</taxon>
        <taxon>Poales</taxon>
        <taxon>Poaceae</taxon>
        <taxon>PACMAD clade</taxon>
        <taxon>Arundinoideae</taxon>
        <taxon>Arundineae</taxon>
        <taxon>Arundo</taxon>
    </lineage>
</organism>